<keyword evidence="2" id="KW-0378">Hydrolase</keyword>
<evidence type="ECO:0000313" key="3">
    <source>
        <dbReference type="Proteomes" id="UP000198870"/>
    </source>
</evidence>
<dbReference type="CDD" id="cd00085">
    <property type="entry name" value="HNHc"/>
    <property type="match status" value="1"/>
</dbReference>
<organism evidence="2 3">
    <name type="scientific">Desulfoluna spongiiphila</name>
    <dbReference type="NCBI Taxonomy" id="419481"/>
    <lineage>
        <taxon>Bacteria</taxon>
        <taxon>Pseudomonadati</taxon>
        <taxon>Thermodesulfobacteriota</taxon>
        <taxon>Desulfobacteria</taxon>
        <taxon>Desulfobacterales</taxon>
        <taxon>Desulfolunaceae</taxon>
        <taxon>Desulfoluna</taxon>
    </lineage>
</organism>
<reference evidence="2 3" key="1">
    <citation type="submission" date="2016-10" db="EMBL/GenBank/DDBJ databases">
        <authorList>
            <person name="de Groot N.N."/>
        </authorList>
    </citation>
    <scope>NUCLEOTIDE SEQUENCE [LARGE SCALE GENOMIC DNA]</scope>
    <source>
        <strain evidence="2 3">AA1</strain>
    </source>
</reference>
<dbReference type="InterPro" id="IPR002711">
    <property type="entry name" value="HNH"/>
</dbReference>
<gene>
    <name evidence="2" type="ORF">SAMN05216233_10993</name>
</gene>
<keyword evidence="2" id="KW-0540">Nuclease</keyword>
<keyword evidence="2" id="KW-0255">Endonuclease</keyword>
<evidence type="ECO:0000313" key="2">
    <source>
        <dbReference type="EMBL" id="SCY44441.1"/>
    </source>
</evidence>
<dbReference type="AlphaFoldDB" id="A0A1G5FZ45"/>
<sequence length="231" mass="26779">MKQNNNKQVQCIYCGNYFDQSEITKDHIPPKNIFRKPRPNNLITVPCCSGCHSKTTQDDEYFRLNVVMKDENPSKPEVTPLYEAILRGLKRGKSKGFKKDWLNRQFLTETYSPTGIFSGYKHKYNVDLSRLDKVVERTVAGIISHESGSRLPNTHQINVFSVSGLNMLRLESRNSLDENIKKLLNTPYYYIGSKEIFSFWRSYCDNTLTSFWLLAFFESTFFVATVVPKNT</sequence>
<dbReference type="STRING" id="419481.SAMN05216233_10993"/>
<protein>
    <submittedName>
        <fullName evidence="2">HNH endonuclease</fullName>
    </submittedName>
</protein>
<dbReference type="RefSeq" id="WP_092211163.1">
    <property type="nucleotide sequence ID" value="NZ_FMUX01000009.1"/>
</dbReference>
<evidence type="ECO:0000259" key="1">
    <source>
        <dbReference type="Pfam" id="PF01844"/>
    </source>
</evidence>
<dbReference type="Pfam" id="PF01844">
    <property type="entry name" value="HNH"/>
    <property type="match status" value="1"/>
</dbReference>
<dbReference type="Gene3D" id="1.10.30.50">
    <property type="match status" value="1"/>
</dbReference>
<proteinExistence type="predicted"/>
<dbReference type="GO" id="GO:0004519">
    <property type="term" value="F:endonuclease activity"/>
    <property type="evidence" value="ECO:0007669"/>
    <property type="project" value="UniProtKB-KW"/>
</dbReference>
<dbReference type="Proteomes" id="UP000198870">
    <property type="component" value="Unassembled WGS sequence"/>
</dbReference>
<keyword evidence="3" id="KW-1185">Reference proteome</keyword>
<accession>A0A1G5FZ45</accession>
<feature type="domain" description="HNH" evidence="1">
    <location>
        <begin position="11"/>
        <end position="56"/>
    </location>
</feature>
<dbReference type="EMBL" id="FMUX01000009">
    <property type="protein sequence ID" value="SCY44441.1"/>
    <property type="molecule type" value="Genomic_DNA"/>
</dbReference>
<name>A0A1G5FZ45_9BACT</name>
<dbReference type="OrthoDB" id="2081179at2"/>
<dbReference type="InterPro" id="IPR003615">
    <property type="entry name" value="HNH_nuc"/>
</dbReference>